<name>A0A2P2PSZ3_RHIMU</name>
<proteinExistence type="predicted"/>
<dbReference type="EMBL" id="GGEC01077384">
    <property type="protein sequence ID" value="MBX57868.1"/>
    <property type="molecule type" value="Transcribed_RNA"/>
</dbReference>
<reference evidence="1" key="1">
    <citation type="submission" date="2018-02" db="EMBL/GenBank/DDBJ databases">
        <title>Rhizophora mucronata_Transcriptome.</title>
        <authorList>
            <person name="Meera S.P."/>
            <person name="Sreeshan A."/>
            <person name="Augustine A."/>
        </authorList>
    </citation>
    <scope>NUCLEOTIDE SEQUENCE</scope>
    <source>
        <tissue evidence="1">Leaf</tissue>
    </source>
</reference>
<accession>A0A2P2PSZ3</accession>
<evidence type="ECO:0000313" key="1">
    <source>
        <dbReference type="EMBL" id="MBX57868.1"/>
    </source>
</evidence>
<organism evidence="1">
    <name type="scientific">Rhizophora mucronata</name>
    <name type="common">Asiatic mangrove</name>
    <dbReference type="NCBI Taxonomy" id="61149"/>
    <lineage>
        <taxon>Eukaryota</taxon>
        <taxon>Viridiplantae</taxon>
        <taxon>Streptophyta</taxon>
        <taxon>Embryophyta</taxon>
        <taxon>Tracheophyta</taxon>
        <taxon>Spermatophyta</taxon>
        <taxon>Magnoliopsida</taxon>
        <taxon>eudicotyledons</taxon>
        <taxon>Gunneridae</taxon>
        <taxon>Pentapetalae</taxon>
        <taxon>rosids</taxon>
        <taxon>fabids</taxon>
        <taxon>Malpighiales</taxon>
        <taxon>Rhizophoraceae</taxon>
        <taxon>Rhizophora</taxon>
    </lineage>
</organism>
<sequence>MDRETKRRNCRGTICCQYDIKKWTIVPVSWFYTEHLPINEATLNAYNVIKICTSRPEQFWLVRHLY</sequence>
<dbReference type="AlphaFoldDB" id="A0A2P2PSZ3"/>
<protein>
    <submittedName>
        <fullName evidence="1">Uncharacterized protein</fullName>
    </submittedName>
</protein>